<dbReference type="GO" id="GO:0046873">
    <property type="term" value="F:metal ion transmembrane transporter activity"/>
    <property type="evidence" value="ECO:0007669"/>
    <property type="project" value="InterPro"/>
</dbReference>
<dbReference type="OrthoDB" id="9803416at2"/>
<dbReference type="AlphaFoldDB" id="A0A1I0W6A7"/>
<accession>A0A1I0W6A7</accession>
<dbReference type="EMBL" id="FOJY01000003">
    <property type="protein sequence ID" value="SFA84275.1"/>
    <property type="molecule type" value="Genomic_DNA"/>
</dbReference>
<dbReference type="InterPro" id="IPR045861">
    <property type="entry name" value="CorA_cytoplasmic_dom"/>
</dbReference>
<proteinExistence type="inferred from homology"/>
<feature type="transmembrane region" description="Helical" evidence="6">
    <location>
        <begin position="255"/>
        <end position="275"/>
    </location>
</feature>
<sequence>MYKIYKTDNSILVERPDFEDEIWINMIAPDMDESRLIAQHYNVDLRDIRAALDEEESSRVELEEEYTLMLMDIPSEEIRNNRNAYTTIPLGILIVKNAIITVCNEDSIVLAPFLNNSFKGGFSTKKRMRFIYQILYRTAVVYQLYLRGIDKRRTEIEDRASRNETEESDLFDLHELESNLVYFATSLSANKVVLERMTRYERIKQYPEDKELLGDVIVENGQAMEMTNIYRDIVHGTRELISTIINNKLNDIMKILTSVTLVMAIPTVISGLYGMNVNSVGMPFANEESGFAIISVITIVICIITLILLRKKRML</sequence>
<dbReference type="SUPFAM" id="SSF144083">
    <property type="entry name" value="Magnesium transport protein CorA, transmembrane region"/>
    <property type="match status" value="1"/>
</dbReference>
<evidence type="ECO:0000313" key="8">
    <source>
        <dbReference type="Proteomes" id="UP000198838"/>
    </source>
</evidence>
<comment type="similarity">
    <text evidence="2">Belongs to the CorA metal ion transporter (MIT) (TC 1.A.35) family.</text>
</comment>
<evidence type="ECO:0000256" key="3">
    <source>
        <dbReference type="ARBA" id="ARBA00022692"/>
    </source>
</evidence>
<feature type="transmembrane region" description="Helical" evidence="6">
    <location>
        <begin position="290"/>
        <end position="309"/>
    </location>
</feature>
<dbReference type="InterPro" id="IPR045863">
    <property type="entry name" value="CorA_TM1_TM2"/>
</dbReference>
<keyword evidence="3 6" id="KW-0812">Transmembrane</keyword>
<dbReference type="PANTHER" id="PTHR47891">
    <property type="entry name" value="TRANSPORTER-RELATED"/>
    <property type="match status" value="1"/>
</dbReference>
<protein>
    <submittedName>
        <fullName evidence="7">Magnesium transporter</fullName>
    </submittedName>
</protein>
<evidence type="ECO:0000256" key="1">
    <source>
        <dbReference type="ARBA" id="ARBA00004141"/>
    </source>
</evidence>
<comment type="subcellular location">
    <subcellularLocation>
        <location evidence="1">Membrane</location>
        <topology evidence="1">Multi-pass membrane protein</topology>
    </subcellularLocation>
</comment>
<organism evidence="7 8">
    <name type="scientific">Acetitomaculum ruminis DSM 5522</name>
    <dbReference type="NCBI Taxonomy" id="1120918"/>
    <lineage>
        <taxon>Bacteria</taxon>
        <taxon>Bacillati</taxon>
        <taxon>Bacillota</taxon>
        <taxon>Clostridia</taxon>
        <taxon>Lachnospirales</taxon>
        <taxon>Lachnospiraceae</taxon>
        <taxon>Acetitomaculum</taxon>
    </lineage>
</organism>
<gene>
    <name evidence="7" type="ORF">SAMN05216249_103120</name>
</gene>
<dbReference type="Proteomes" id="UP000198838">
    <property type="component" value="Unassembled WGS sequence"/>
</dbReference>
<reference evidence="7 8" key="1">
    <citation type="submission" date="2016-10" db="EMBL/GenBank/DDBJ databases">
        <authorList>
            <person name="de Groot N.N."/>
        </authorList>
    </citation>
    <scope>NUCLEOTIDE SEQUENCE [LARGE SCALE GENOMIC DNA]</scope>
    <source>
        <strain evidence="7 8">DSM 5522</strain>
    </source>
</reference>
<evidence type="ECO:0000313" key="7">
    <source>
        <dbReference type="EMBL" id="SFA84275.1"/>
    </source>
</evidence>
<dbReference type="InterPro" id="IPR002523">
    <property type="entry name" value="MgTranspt_CorA/ZnTranspt_ZntB"/>
</dbReference>
<dbReference type="SUPFAM" id="SSF143865">
    <property type="entry name" value="CorA soluble domain-like"/>
    <property type="match status" value="1"/>
</dbReference>
<dbReference type="Pfam" id="PF01544">
    <property type="entry name" value="CorA"/>
    <property type="match status" value="1"/>
</dbReference>
<evidence type="ECO:0000256" key="2">
    <source>
        <dbReference type="ARBA" id="ARBA00009765"/>
    </source>
</evidence>
<dbReference type="RefSeq" id="WP_092870580.1">
    <property type="nucleotide sequence ID" value="NZ_FOJY01000003.1"/>
</dbReference>
<keyword evidence="5 6" id="KW-0472">Membrane</keyword>
<dbReference type="GO" id="GO:0016020">
    <property type="term" value="C:membrane"/>
    <property type="evidence" value="ECO:0007669"/>
    <property type="project" value="UniProtKB-SubCell"/>
</dbReference>
<evidence type="ECO:0000256" key="4">
    <source>
        <dbReference type="ARBA" id="ARBA00022989"/>
    </source>
</evidence>
<evidence type="ECO:0000256" key="6">
    <source>
        <dbReference type="SAM" id="Phobius"/>
    </source>
</evidence>
<dbReference type="CDD" id="cd12827">
    <property type="entry name" value="EcCorA_ZntB-like_u2"/>
    <property type="match status" value="1"/>
</dbReference>
<dbReference type="InterPro" id="IPR047199">
    <property type="entry name" value="CorA-like"/>
</dbReference>
<evidence type="ECO:0000256" key="5">
    <source>
        <dbReference type="ARBA" id="ARBA00023136"/>
    </source>
</evidence>
<keyword evidence="8" id="KW-1185">Reference proteome</keyword>
<keyword evidence="4 6" id="KW-1133">Transmembrane helix</keyword>
<dbReference type="Gene3D" id="1.20.58.340">
    <property type="entry name" value="Magnesium transport protein CorA, transmembrane region"/>
    <property type="match status" value="2"/>
</dbReference>
<dbReference type="PANTHER" id="PTHR47891:SF2">
    <property type="entry name" value="MAGNESIUM AND COBALT TRANSPORTER"/>
    <property type="match status" value="1"/>
</dbReference>
<dbReference type="Gene3D" id="3.30.460.20">
    <property type="entry name" value="CorA soluble domain-like"/>
    <property type="match status" value="1"/>
</dbReference>
<name>A0A1I0W6A7_9FIRM</name>
<dbReference type="STRING" id="1120918.SAMN05216249_103120"/>